<accession>A0A2R6NVP2</accession>
<feature type="compositionally biased region" description="Basic residues" evidence="1">
    <location>
        <begin position="1"/>
        <end position="10"/>
    </location>
</feature>
<protein>
    <submittedName>
        <fullName evidence="2">Uncharacterized protein</fullName>
    </submittedName>
</protein>
<feature type="region of interest" description="Disordered" evidence="1">
    <location>
        <begin position="1"/>
        <end position="72"/>
    </location>
</feature>
<reference evidence="2 3" key="1">
    <citation type="submission" date="2018-02" db="EMBL/GenBank/DDBJ databases">
        <title>Genome sequence of the basidiomycete white-rot fungus Phlebia centrifuga.</title>
        <authorList>
            <person name="Granchi Z."/>
            <person name="Peng M."/>
            <person name="de Vries R.P."/>
            <person name="Hilden K."/>
            <person name="Makela M.R."/>
            <person name="Grigoriev I."/>
            <person name="Riley R."/>
        </authorList>
    </citation>
    <scope>NUCLEOTIDE SEQUENCE [LARGE SCALE GENOMIC DNA]</scope>
    <source>
        <strain evidence="2 3">FBCC195</strain>
    </source>
</reference>
<feature type="compositionally biased region" description="Polar residues" evidence="1">
    <location>
        <begin position="11"/>
        <end position="28"/>
    </location>
</feature>
<organism evidence="2 3">
    <name type="scientific">Hermanssonia centrifuga</name>
    <dbReference type="NCBI Taxonomy" id="98765"/>
    <lineage>
        <taxon>Eukaryota</taxon>
        <taxon>Fungi</taxon>
        <taxon>Dikarya</taxon>
        <taxon>Basidiomycota</taxon>
        <taxon>Agaricomycotina</taxon>
        <taxon>Agaricomycetes</taxon>
        <taxon>Polyporales</taxon>
        <taxon>Meruliaceae</taxon>
        <taxon>Hermanssonia</taxon>
    </lineage>
</organism>
<dbReference type="EMBL" id="MLYV02000785">
    <property type="protein sequence ID" value="PSR77679.1"/>
    <property type="molecule type" value="Genomic_DNA"/>
</dbReference>
<dbReference type="AlphaFoldDB" id="A0A2R6NVP2"/>
<sequence length="133" mass="14670">MPVKNRRNGLSRKQANPIVYSNSLGSQLSDTPSTSAASSPPDRIPGFTPEPPLSEAAQDAVPEPTTENVDSMHLPLEYMRDAFHLRRELDHPPDPIVSKVLSPRRPIVEEEPPLVDISEPEVQGHVRSPLLAR</sequence>
<evidence type="ECO:0000313" key="2">
    <source>
        <dbReference type="EMBL" id="PSR77679.1"/>
    </source>
</evidence>
<feature type="compositionally biased region" description="Low complexity" evidence="1">
    <location>
        <begin position="29"/>
        <end position="41"/>
    </location>
</feature>
<keyword evidence="3" id="KW-1185">Reference proteome</keyword>
<name>A0A2R6NVP2_9APHY</name>
<dbReference type="Proteomes" id="UP000186601">
    <property type="component" value="Unassembled WGS sequence"/>
</dbReference>
<comment type="caution">
    <text evidence="2">The sequence shown here is derived from an EMBL/GenBank/DDBJ whole genome shotgun (WGS) entry which is preliminary data.</text>
</comment>
<evidence type="ECO:0000313" key="3">
    <source>
        <dbReference type="Proteomes" id="UP000186601"/>
    </source>
</evidence>
<evidence type="ECO:0000256" key="1">
    <source>
        <dbReference type="SAM" id="MobiDB-lite"/>
    </source>
</evidence>
<gene>
    <name evidence="2" type="ORF">PHLCEN_2v7737</name>
</gene>
<proteinExistence type="predicted"/>